<feature type="non-terminal residue" evidence="2">
    <location>
        <position position="105"/>
    </location>
</feature>
<keyword evidence="1" id="KW-0472">Membrane</keyword>
<keyword evidence="1" id="KW-0812">Transmembrane</keyword>
<accession>X1ARD8</accession>
<organism evidence="2">
    <name type="scientific">marine sediment metagenome</name>
    <dbReference type="NCBI Taxonomy" id="412755"/>
    <lineage>
        <taxon>unclassified sequences</taxon>
        <taxon>metagenomes</taxon>
        <taxon>ecological metagenomes</taxon>
    </lineage>
</organism>
<gene>
    <name evidence="2" type="ORF">S01H4_28439</name>
</gene>
<dbReference type="AlphaFoldDB" id="X1ARD8"/>
<name>X1ARD8_9ZZZZ</name>
<comment type="caution">
    <text evidence="2">The sequence shown here is derived from an EMBL/GenBank/DDBJ whole genome shotgun (WGS) entry which is preliminary data.</text>
</comment>
<feature type="transmembrane region" description="Helical" evidence="1">
    <location>
        <begin position="32"/>
        <end position="53"/>
    </location>
</feature>
<keyword evidence="1" id="KW-1133">Transmembrane helix</keyword>
<evidence type="ECO:0000313" key="2">
    <source>
        <dbReference type="EMBL" id="GAG85359.1"/>
    </source>
</evidence>
<evidence type="ECO:0000256" key="1">
    <source>
        <dbReference type="SAM" id="Phobius"/>
    </source>
</evidence>
<protein>
    <submittedName>
        <fullName evidence="2">Uncharacterized protein</fullName>
    </submittedName>
</protein>
<sequence>MKLGLLKVLKGFIATNSVLVKGLTLNKTGTSVILTVAIIAALICAAIVGYIWISKPTEEEPEPSVITSEEATQILLDNIIKPDELNYDLIAFMWPEPLNPGDTIT</sequence>
<reference evidence="2" key="1">
    <citation type="journal article" date="2014" name="Front. Microbiol.">
        <title>High frequency of phylogenetically diverse reductive dehalogenase-homologous genes in deep subseafloor sedimentary metagenomes.</title>
        <authorList>
            <person name="Kawai M."/>
            <person name="Futagami T."/>
            <person name="Toyoda A."/>
            <person name="Takaki Y."/>
            <person name="Nishi S."/>
            <person name="Hori S."/>
            <person name="Arai W."/>
            <person name="Tsubouchi T."/>
            <person name="Morono Y."/>
            <person name="Uchiyama I."/>
            <person name="Ito T."/>
            <person name="Fujiyama A."/>
            <person name="Inagaki F."/>
            <person name="Takami H."/>
        </authorList>
    </citation>
    <scope>NUCLEOTIDE SEQUENCE</scope>
    <source>
        <strain evidence="2">Expedition CK06-06</strain>
    </source>
</reference>
<dbReference type="EMBL" id="BART01014143">
    <property type="protein sequence ID" value="GAG85359.1"/>
    <property type="molecule type" value="Genomic_DNA"/>
</dbReference>
<proteinExistence type="predicted"/>